<dbReference type="RefSeq" id="WP_245790156.1">
    <property type="nucleotide sequence ID" value="NZ_FRDF01000010.1"/>
</dbReference>
<proteinExistence type="predicted"/>
<reference evidence="4" key="1">
    <citation type="submission" date="2016-12" db="EMBL/GenBank/DDBJ databases">
        <authorList>
            <person name="Varghese N."/>
            <person name="Submissions S."/>
        </authorList>
    </citation>
    <scope>NUCLEOTIDE SEQUENCE [LARGE SCALE GENOMIC DNA]</scope>
    <source>
        <strain evidence="4">DSM 11032</strain>
    </source>
</reference>
<organism evidence="3 4">
    <name type="scientific">Erythrobacter sanguineus</name>
    <dbReference type="NCBI Taxonomy" id="198312"/>
    <lineage>
        <taxon>Bacteria</taxon>
        <taxon>Pseudomonadati</taxon>
        <taxon>Pseudomonadota</taxon>
        <taxon>Alphaproteobacteria</taxon>
        <taxon>Sphingomonadales</taxon>
        <taxon>Erythrobacteraceae</taxon>
        <taxon>Erythrobacter/Porphyrobacter group</taxon>
        <taxon>Erythrobacter</taxon>
    </lineage>
</organism>
<protein>
    <submittedName>
        <fullName evidence="3">Uncharacterized protein</fullName>
    </submittedName>
</protein>
<feature type="region of interest" description="Disordered" evidence="1">
    <location>
        <begin position="58"/>
        <end position="80"/>
    </location>
</feature>
<evidence type="ECO:0000256" key="1">
    <source>
        <dbReference type="SAM" id="MobiDB-lite"/>
    </source>
</evidence>
<keyword evidence="4" id="KW-1185">Reference proteome</keyword>
<feature type="chain" id="PRO_5012093803" evidence="2">
    <location>
        <begin position="27"/>
        <end position="80"/>
    </location>
</feature>
<dbReference type="Proteomes" id="UP000184391">
    <property type="component" value="Unassembled WGS sequence"/>
</dbReference>
<accession>A0A1M7SL27</accession>
<dbReference type="AlphaFoldDB" id="A0A1M7SL27"/>
<gene>
    <name evidence="3" type="ORF">SAMN02745193_01943</name>
</gene>
<evidence type="ECO:0000256" key="2">
    <source>
        <dbReference type="SAM" id="SignalP"/>
    </source>
</evidence>
<dbReference type="EMBL" id="FRDF01000010">
    <property type="protein sequence ID" value="SHN59177.1"/>
    <property type="molecule type" value="Genomic_DNA"/>
</dbReference>
<name>A0A1M7SL27_9SPHN</name>
<keyword evidence="2" id="KW-0732">Signal</keyword>
<evidence type="ECO:0000313" key="4">
    <source>
        <dbReference type="Proteomes" id="UP000184391"/>
    </source>
</evidence>
<sequence>MNTPARIPARISALPAAAAAALLALAACAPEAEEKTYEVGVEDVGGGELQVADPEAEGVPVDLPETPMVNVPAEQAEPAD</sequence>
<evidence type="ECO:0000313" key="3">
    <source>
        <dbReference type="EMBL" id="SHN59177.1"/>
    </source>
</evidence>
<dbReference type="PROSITE" id="PS51257">
    <property type="entry name" value="PROKAR_LIPOPROTEIN"/>
    <property type="match status" value="1"/>
</dbReference>
<feature type="signal peptide" evidence="2">
    <location>
        <begin position="1"/>
        <end position="26"/>
    </location>
</feature>